<protein>
    <recommendedName>
        <fullName evidence="3">RING-type domain-containing protein</fullName>
    </recommendedName>
</protein>
<proteinExistence type="predicted"/>
<evidence type="ECO:0000313" key="1">
    <source>
        <dbReference type="EMBL" id="KAF2247450.1"/>
    </source>
</evidence>
<evidence type="ECO:0008006" key="3">
    <source>
        <dbReference type="Google" id="ProtNLM"/>
    </source>
</evidence>
<name>A0A6A6ID16_9PLEO</name>
<dbReference type="SUPFAM" id="SSF57850">
    <property type="entry name" value="RING/U-box"/>
    <property type="match status" value="1"/>
</dbReference>
<dbReference type="RefSeq" id="XP_033682454.1">
    <property type="nucleotide sequence ID" value="XM_033833523.1"/>
</dbReference>
<dbReference type="InterPro" id="IPR013083">
    <property type="entry name" value="Znf_RING/FYVE/PHD"/>
</dbReference>
<sequence length="358" mass="40889">MSETAHPYPGLMPNLDDFLQNHLTRVDPPEDEANCPICKDDWNAEGYGEVVQTRCLHTFHECCLLCWLHVGPTEPARHIAESIIHARIVAKFWDADRIIRFYVFQAVNEIGLVRSSEQDRYLNAIQPVIHHVLERWHDANPTHPWAALQCANCDVSDEGIAVQAITHMMNLSHVGRSDFEIPTQLLYNGRDCAYTMNLVQYNQLSHERYRLYRASVDRFTDDERTLFGLVPTGFNIYINALFISRPTPPVNAILVQLNPENEVVNFARQCAQGQLAFQHALVLLEDARMYSDEESDYHIHIREEFPGGLVDFTVAQCDHTDSIAFLSENGSSGRIVFQYKEGFAPDDLFDPPKFSVRG</sequence>
<evidence type="ECO:0000313" key="2">
    <source>
        <dbReference type="Proteomes" id="UP000800094"/>
    </source>
</evidence>
<dbReference type="Proteomes" id="UP000800094">
    <property type="component" value="Unassembled WGS sequence"/>
</dbReference>
<dbReference type="EMBL" id="ML987197">
    <property type="protein sequence ID" value="KAF2247450.1"/>
    <property type="molecule type" value="Genomic_DNA"/>
</dbReference>
<gene>
    <name evidence="1" type="ORF">BU26DRAFT_566428</name>
</gene>
<dbReference type="GeneID" id="54586853"/>
<accession>A0A6A6ID16</accession>
<organism evidence="1 2">
    <name type="scientific">Trematosphaeria pertusa</name>
    <dbReference type="NCBI Taxonomy" id="390896"/>
    <lineage>
        <taxon>Eukaryota</taxon>
        <taxon>Fungi</taxon>
        <taxon>Dikarya</taxon>
        <taxon>Ascomycota</taxon>
        <taxon>Pezizomycotina</taxon>
        <taxon>Dothideomycetes</taxon>
        <taxon>Pleosporomycetidae</taxon>
        <taxon>Pleosporales</taxon>
        <taxon>Massarineae</taxon>
        <taxon>Trematosphaeriaceae</taxon>
        <taxon>Trematosphaeria</taxon>
    </lineage>
</organism>
<reference evidence="1" key="1">
    <citation type="journal article" date="2020" name="Stud. Mycol.">
        <title>101 Dothideomycetes genomes: a test case for predicting lifestyles and emergence of pathogens.</title>
        <authorList>
            <person name="Haridas S."/>
            <person name="Albert R."/>
            <person name="Binder M."/>
            <person name="Bloem J."/>
            <person name="Labutti K."/>
            <person name="Salamov A."/>
            <person name="Andreopoulos B."/>
            <person name="Baker S."/>
            <person name="Barry K."/>
            <person name="Bills G."/>
            <person name="Bluhm B."/>
            <person name="Cannon C."/>
            <person name="Castanera R."/>
            <person name="Culley D."/>
            <person name="Daum C."/>
            <person name="Ezra D."/>
            <person name="Gonzalez J."/>
            <person name="Henrissat B."/>
            <person name="Kuo A."/>
            <person name="Liang C."/>
            <person name="Lipzen A."/>
            <person name="Lutzoni F."/>
            <person name="Magnuson J."/>
            <person name="Mondo S."/>
            <person name="Nolan M."/>
            <person name="Ohm R."/>
            <person name="Pangilinan J."/>
            <person name="Park H.-J."/>
            <person name="Ramirez L."/>
            <person name="Alfaro M."/>
            <person name="Sun H."/>
            <person name="Tritt A."/>
            <person name="Yoshinaga Y."/>
            <person name="Zwiers L.-H."/>
            <person name="Turgeon B."/>
            <person name="Goodwin S."/>
            <person name="Spatafora J."/>
            <person name="Crous P."/>
            <person name="Grigoriev I."/>
        </authorList>
    </citation>
    <scope>NUCLEOTIDE SEQUENCE</scope>
    <source>
        <strain evidence="1">CBS 122368</strain>
    </source>
</reference>
<dbReference type="AlphaFoldDB" id="A0A6A6ID16"/>
<dbReference type="Gene3D" id="3.30.40.10">
    <property type="entry name" value="Zinc/RING finger domain, C3HC4 (zinc finger)"/>
    <property type="match status" value="1"/>
</dbReference>
<dbReference type="OrthoDB" id="4348522at2759"/>
<keyword evidence="2" id="KW-1185">Reference proteome</keyword>